<dbReference type="InterPro" id="IPR035080">
    <property type="entry name" value="Lact_bio_phlase-like_N"/>
</dbReference>
<dbReference type="InterPro" id="IPR029062">
    <property type="entry name" value="Class_I_gatase-like"/>
</dbReference>
<dbReference type="EMBL" id="LS992241">
    <property type="protein sequence ID" value="SYX85109.1"/>
    <property type="molecule type" value="Genomic_DNA"/>
</dbReference>
<feature type="domain" description="Lacto-N-biose phosphorylase-like N-terminal TIM barrel" evidence="1">
    <location>
        <begin position="12"/>
        <end position="439"/>
    </location>
</feature>
<keyword evidence="4" id="KW-0328">Glycosyltransferase</keyword>
<dbReference type="GO" id="GO:0004645">
    <property type="term" value="F:1,4-alpha-oligoglucan phosphorylase activity"/>
    <property type="evidence" value="ECO:0007669"/>
    <property type="project" value="InterPro"/>
</dbReference>
<dbReference type="Pfam" id="PF17386">
    <property type="entry name" value="LBP_C"/>
    <property type="match status" value="1"/>
</dbReference>
<dbReference type="GO" id="GO:0050500">
    <property type="term" value="F:1,3-beta-galactosyl-N-acetylhexosamine phosphorylase activity"/>
    <property type="evidence" value="ECO:0007669"/>
    <property type="project" value="UniProtKB-EC"/>
</dbReference>
<dbReference type="RefSeq" id="WP_138186841.1">
    <property type="nucleotide sequence ID" value="NZ_LS992241.1"/>
</dbReference>
<accession>A0A383RFH6</accession>
<dbReference type="InterPro" id="IPR013783">
    <property type="entry name" value="Ig-like_fold"/>
</dbReference>
<dbReference type="Gene3D" id="2.60.40.10">
    <property type="entry name" value="Immunoglobulins"/>
    <property type="match status" value="1"/>
</dbReference>
<dbReference type="Gene3D" id="2.60.40.1180">
    <property type="entry name" value="Golgi alpha-mannosidase II"/>
    <property type="match status" value="1"/>
</dbReference>
<dbReference type="EC" id="2.4.1.211" evidence="4"/>
<evidence type="ECO:0000259" key="3">
    <source>
        <dbReference type="Pfam" id="PF17386"/>
    </source>
</evidence>
<dbReference type="Proteomes" id="UP000304148">
    <property type="component" value="Chromosome"/>
</dbReference>
<dbReference type="NCBIfam" id="TIGR02336">
    <property type="entry name" value="1,3-beta-galactosyl-N-acetylhexosamine phosphorylase"/>
    <property type="match status" value="1"/>
</dbReference>
<dbReference type="InterPro" id="IPR035356">
    <property type="entry name" value="LBP_C"/>
</dbReference>
<dbReference type="InterPro" id="IPR012711">
    <property type="entry name" value="Lacto-N-biose_phosphorylase"/>
</dbReference>
<evidence type="ECO:0000259" key="1">
    <source>
        <dbReference type="Pfam" id="PF09508"/>
    </source>
</evidence>
<dbReference type="Pfam" id="PF17385">
    <property type="entry name" value="LBP_M"/>
    <property type="match status" value="1"/>
</dbReference>
<feature type="domain" description="Lacto-N-biose phosphorylase central" evidence="2">
    <location>
        <begin position="446"/>
        <end position="664"/>
    </location>
</feature>
<proteinExistence type="predicted"/>
<evidence type="ECO:0000313" key="4">
    <source>
        <dbReference type="EMBL" id="SYX85109.1"/>
    </source>
</evidence>
<evidence type="ECO:0000313" key="5">
    <source>
        <dbReference type="Proteomes" id="UP000304148"/>
    </source>
</evidence>
<organism evidence="4 5">
    <name type="scientific">Paenibacillus alvei</name>
    <name type="common">Bacillus alvei</name>
    <dbReference type="NCBI Taxonomy" id="44250"/>
    <lineage>
        <taxon>Bacteria</taxon>
        <taxon>Bacillati</taxon>
        <taxon>Bacillota</taxon>
        <taxon>Bacilli</taxon>
        <taxon>Bacillales</taxon>
        <taxon>Paenibacillaceae</taxon>
        <taxon>Paenibacillus</taxon>
    </lineage>
</organism>
<keyword evidence="4" id="KW-0808">Transferase</keyword>
<sequence>MVEQNQNKQGRGRLTIPTDLDVVGETLKTMELWGADAVRDADGTTFPQELAECGAKVYATYYTTRKDNNWAKANPDEVQQCYISTKFVPATGAELSIRLLEGISEDLLQVNNRDDIYRWWEVIDRTTGEVVPTNHWRYDEASGCVIINNTIPYHEYSVSFLTYLIWDPVHMYNAVVNEWKDFERQITFDVRQPKTREYSKGRLREFLRDKPYVNVVRFTTFFHQFTLIFDELRREKYVDWYGYSASVSPYILEQFEREVGYKFRPEYIIDEGYYNNQYRIPSKQYLDFMAFQRREVAGLAKELVDITHEEGREAMMFLGDHFIGTEPYMDEFKTIGLDAVVGSVGNGSTLRLISDIPGVKYTEGRFLPYFFPDTFHPGGNPTAEAQENWLTARRAILRKPVDRIGYGGYLKLALDFPDFVDYVTQVADEFRDLYEKARTKPMCLAKVAVLNCWGKMRSWGCHMVHHALYQKQNYSYAGIIEILSGAPFDVSFISFDDIREQPQLLNDIDVIINVGDADTAHTGGDNWKDPYIVEQIRAFIARGGGFIGVGEPSAVQHQGRFFQLGDALGVELERGFTLGYDKYNWDQKPSHFITADMDGDINFGEGKKNVYATSADILACKDKEVQFAVNNYFGGRSVYIGGLPYSAENARLLHRAILWSCSKDSELHNWFSSDAHTEIHVYPETGTYCVVNNTAEPRNTTVYANGKSFELELKGGELRWFDM</sequence>
<evidence type="ECO:0000259" key="2">
    <source>
        <dbReference type="Pfam" id="PF17385"/>
    </source>
</evidence>
<dbReference type="InterPro" id="IPR035363">
    <property type="entry name" value="LBP_M"/>
</dbReference>
<feature type="domain" description="Lacto-N-biose phosphorylase C-terminal" evidence="3">
    <location>
        <begin position="670"/>
        <end position="721"/>
    </location>
</feature>
<dbReference type="InterPro" id="IPR013780">
    <property type="entry name" value="Glyco_hydro_b"/>
</dbReference>
<dbReference type="Gene3D" id="3.40.50.880">
    <property type="match status" value="1"/>
</dbReference>
<dbReference type="Pfam" id="PF09508">
    <property type="entry name" value="Lact_bio_phlase"/>
    <property type="match status" value="1"/>
</dbReference>
<dbReference type="CDD" id="cd03128">
    <property type="entry name" value="GAT_1"/>
    <property type="match status" value="1"/>
</dbReference>
<dbReference type="AlphaFoldDB" id="A0A383RFH6"/>
<reference evidence="5" key="1">
    <citation type="submission" date="2018-08" db="EMBL/GenBank/DDBJ databases">
        <authorList>
            <person name="Chevrot R."/>
        </authorList>
    </citation>
    <scope>NUCLEOTIDE SEQUENCE [LARGE SCALE GENOMIC DNA]</scope>
</reference>
<gene>
    <name evidence="4" type="ORF">PBLR_13531</name>
</gene>
<dbReference type="Gene3D" id="3.20.20.80">
    <property type="entry name" value="Glycosidases"/>
    <property type="match status" value="1"/>
</dbReference>
<protein>
    <submittedName>
        <fullName evidence="4">Putative 1,3-beta-galactosyl-N-acetylhexosamine phosphorylase</fullName>
        <ecNumber evidence="4">2.4.1.211</ecNumber>
    </submittedName>
</protein>
<name>A0A383RFH6_PAEAL</name>
<dbReference type="SUPFAM" id="SSF52317">
    <property type="entry name" value="Class I glutamine amidotransferase-like"/>
    <property type="match status" value="1"/>
</dbReference>